<feature type="domain" description="Protein kinase" evidence="6">
    <location>
        <begin position="1"/>
        <end position="194"/>
    </location>
</feature>
<comment type="caution">
    <text evidence="7">The sequence shown here is derived from an EMBL/GenBank/DDBJ whole genome shotgun (WGS) entry which is preliminary data.</text>
</comment>
<dbReference type="GO" id="GO:0005524">
    <property type="term" value="F:ATP binding"/>
    <property type="evidence" value="ECO:0007669"/>
    <property type="project" value="UniProtKB-KW"/>
</dbReference>
<evidence type="ECO:0000256" key="3">
    <source>
        <dbReference type="ARBA" id="ARBA00022741"/>
    </source>
</evidence>
<dbReference type="PROSITE" id="PS00108">
    <property type="entry name" value="PROTEIN_KINASE_ST"/>
    <property type="match status" value="1"/>
</dbReference>
<keyword evidence="5" id="KW-0067">ATP-binding</keyword>
<evidence type="ECO:0000313" key="7">
    <source>
        <dbReference type="EMBL" id="GIQ89263.1"/>
    </source>
</evidence>
<dbReference type="InterPro" id="IPR000719">
    <property type="entry name" value="Prot_kinase_dom"/>
</dbReference>
<dbReference type="Proteomes" id="UP000265618">
    <property type="component" value="Unassembled WGS sequence"/>
</dbReference>
<keyword evidence="8" id="KW-1185">Reference proteome</keyword>
<evidence type="ECO:0000256" key="1">
    <source>
        <dbReference type="ARBA" id="ARBA00012513"/>
    </source>
</evidence>
<dbReference type="OrthoDB" id="346907at2759"/>
<proteinExistence type="predicted"/>
<dbReference type="SMART" id="SM00220">
    <property type="entry name" value="S_TKc"/>
    <property type="match status" value="1"/>
</dbReference>
<evidence type="ECO:0000259" key="6">
    <source>
        <dbReference type="PROSITE" id="PS50011"/>
    </source>
</evidence>
<gene>
    <name evidence="7" type="ORF">KIPB_011689</name>
</gene>
<dbReference type="PANTHER" id="PTHR43671">
    <property type="entry name" value="SERINE/THREONINE-PROTEIN KINASE NEK"/>
    <property type="match status" value="1"/>
</dbReference>
<sequence length="204" mass="23124">EEETLIIIMEMIKGTSLKELIQLRKKKRNSVSESDIISMMTDVFHALLYMHSRGVLHRDIKPDNIMIDESGERPVAKLIDFGLSREVDEVEMAQTQCGSPLYMSPEIVNGDPYDSKSDVWSIGTTFYELLTGRYSVGHPKGLADLFDRVKHCRVVYLTDRDLEVKGLAGVINSMLQASPDDRPSCETLLQNPLFRDQYLMPSVP</sequence>
<dbReference type="PANTHER" id="PTHR43671:SF13">
    <property type="entry name" value="SERINE_THREONINE-PROTEIN KINASE NEK2"/>
    <property type="match status" value="1"/>
</dbReference>
<dbReference type="InterPro" id="IPR050660">
    <property type="entry name" value="NEK_Ser/Thr_kinase"/>
</dbReference>
<evidence type="ECO:0000256" key="5">
    <source>
        <dbReference type="ARBA" id="ARBA00022840"/>
    </source>
</evidence>
<evidence type="ECO:0000256" key="2">
    <source>
        <dbReference type="ARBA" id="ARBA00022679"/>
    </source>
</evidence>
<dbReference type="AlphaFoldDB" id="A0A9K3GNG8"/>
<dbReference type="GO" id="GO:0004674">
    <property type="term" value="F:protein serine/threonine kinase activity"/>
    <property type="evidence" value="ECO:0007669"/>
    <property type="project" value="UniProtKB-EC"/>
</dbReference>
<dbReference type="InterPro" id="IPR011009">
    <property type="entry name" value="Kinase-like_dom_sf"/>
</dbReference>
<organism evidence="7 8">
    <name type="scientific">Kipferlia bialata</name>
    <dbReference type="NCBI Taxonomy" id="797122"/>
    <lineage>
        <taxon>Eukaryota</taxon>
        <taxon>Metamonada</taxon>
        <taxon>Carpediemonas-like organisms</taxon>
        <taxon>Kipferlia</taxon>
    </lineage>
</organism>
<accession>A0A9K3GNG8</accession>
<protein>
    <recommendedName>
        <fullName evidence="1">non-specific serine/threonine protein kinase</fullName>
        <ecNumber evidence="1">2.7.11.1</ecNumber>
    </recommendedName>
</protein>
<dbReference type="Pfam" id="PF00069">
    <property type="entry name" value="Pkinase"/>
    <property type="match status" value="1"/>
</dbReference>
<dbReference type="SUPFAM" id="SSF56112">
    <property type="entry name" value="Protein kinase-like (PK-like)"/>
    <property type="match status" value="1"/>
</dbReference>
<keyword evidence="2" id="KW-0808">Transferase</keyword>
<dbReference type="InterPro" id="IPR008271">
    <property type="entry name" value="Ser/Thr_kinase_AS"/>
</dbReference>
<name>A0A9K3GNG8_9EUKA</name>
<reference evidence="7 8" key="1">
    <citation type="journal article" date="2018" name="PLoS ONE">
        <title>The draft genome of Kipferlia bialata reveals reductive genome evolution in fornicate parasites.</title>
        <authorList>
            <person name="Tanifuji G."/>
            <person name="Takabayashi S."/>
            <person name="Kume K."/>
            <person name="Takagi M."/>
            <person name="Nakayama T."/>
            <person name="Kamikawa R."/>
            <person name="Inagaki Y."/>
            <person name="Hashimoto T."/>
        </authorList>
    </citation>
    <scope>NUCLEOTIDE SEQUENCE [LARGE SCALE GENOMIC DNA]</scope>
    <source>
        <strain evidence="7">NY0173</strain>
    </source>
</reference>
<dbReference type="EMBL" id="BDIP01004861">
    <property type="protein sequence ID" value="GIQ89263.1"/>
    <property type="molecule type" value="Genomic_DNA"/>
</dbReference>
<dbReference type="PROSITE" id="PS50011">
    <property type="entry name" value="PROTEIN_KINASE_DOM"/>
    <property type="match status" value="1"/>
</dbReference>
<feature type="non-terminal residue" evidence="7">
    <location>
        <position position="1"/>
    </location>
</feature>
<evidence type="ECO:0000313" key="8">
    <source>
        <dbReference type="Proteomes" id="UP000265618"/>
    </source>
</evidence>
<keyword evidence="3" id="KW-0547">Nucleotide-binding</keyword>
<evidence type="ECO:0000256" key="4">
    <source>
        <dbReference type="ARBA" id="ARBA00022777"/>
    </source>
</evidence>
<keyword evidence="4" id="KW-0418">Kinase</keyword>
<dbReference type="EC" id="2.7.11.1" evidence="1"/>
<dbReference type="Gene3D" id="1.10.510.10">
    <property type="entry name" value="Transferase(Phosphotransferase) domain 1"/>
    <property type="match status" value="1"/>
</dbReference>